<dbReference type="InterPro" id="IPR004937">
    <property type="entry name" value="Urea_transporter"/>
</dbReference>
<feature type="transmembrane region" description="Helical" evidence="7">
    <location>
        <begin position="111"/>
        <end position="132"/>
    </location>
</feature>
<dbReference type="SUPFAM" id="SSF51261">
    <property type="entry name" value="Duplicated hybrid motif"/>
    <property type="match status" value="1"/>
</dbReference>
<evidence type="ECO:0000256" key="3">
    <source>
        <dbReference type="ARBA" id="ARBA00022475"/>
    </source>
</evidence>
<dbReference type="InterPro" id="IPR029020">
    <property type="entry name" value="Ammonium/urea_transptr"/>
</dbReference>
<feature type="domain" description="M23ase beta-sheet core" evidence="8">
    <location>
        <begin position="327"/>
        <end position="417"/>
    </location>
</feature>
<dbReference type="InterPro" id="IPR016047">
    <property type="entry name" value="M23ase_b-sheet_dom"/>
</dbReference>
<organism evidence="9">
    <name type="scientific">hydrocarbon metagenome</name>
    <dbReference type="NCBI Taxonomy" id="938273"/>
    <lineage>
        <taxon>unclassified sequences</taxon>
        <taxon>metagenomes</taxon>
        <taxon>ecological metagenomes</taxon>
    </lineage>
</organism>
<dbReference type="GO" id="GO:0005886">
    <property type="term" value="C:plasma membrane"/>
    <property type="evidence" value="ECO:0007669"/>
    <property type="project" value="UniProtKB-SubCell"/>
</dbReference>
<feature type="transmembrane region" description="Helical" evidence="7">
    <location>
        <begin position="33"/>
        <end position="54"/>
    </location>
</feature>
<reference evidence="9" key="1">
    <citation type="journal article" date="2015" name="Proc. Natl. Acad. Sci. U.S.A.">
        <title>Networks of energetic and metabolic interactions define dynamics in microbial communities.</title>
        <authorList>
            <person name="Embree M."/>
            <person name="Liu J.K."/>
            <person name="Al-Bassam M.M."/>
            <person name="Zengler K."/>
        </authorList>
    </citation>
    <scope>NUCLEOTIDE SEQUENCE</scope>
</reference>
<evidence type="ECO:0000256" key="2">
    <source>
        <dbReference type="ARBA" id="ARBA00005914"/>
    </source>
</evidence>
<evidence type="ECO:0000256" key="4">
    <source>
        <dbReference type="ARBA" id="ARBA00022692"/>
    </source>
</evidence>
<sequence length="631" mass="72394">MSNEFLSEGFYTYNPLLTGLAIGYLFRFNELTILFMVIAGVLTFIVTVIMYSVFIYYLKLPVLSLPFVIVSSIAYLASTQYSNLFVTGLYPRVIYDFEIIIPFWVEGYFRAFGAIFFMTDVISGIVIAFIFLMMSRIMFLLSIIGYFSGSIIVGLMFGSFEQSFADINHFNFILIAIAVGGVFLVPSLKSYLLAVIAVCTSTILLDSVLVFWSNFGIPAFTLPFNAITLSFIYLLGLIKYPQIAWIIKNTPEETLDLYLTNKNRYPGFDTFIQLPFSGKWTVYQDFDGKWTHKGNWKYAYDFIITDEEGNSYKNSGDLLEDYYCYRKPVLSPVSGRVVKVLSNLKDMPISKVDRANNWGNLVIIKDERGFYVELSHFAEDSIKVKEGDWVERSSMLGLCGNSGYSPQPHIHIQVQETEDVGSHTIPFSFINYIEEGIFYSNDLPRLNKTVEPLHIDNAYDNLMTFVLDDEVEFEVYKENQKIDELKLRVDMEIDGTFYFDSGKGKLYFEKKDGTFYFYSTEGNDKYLNMMLQAVPRFPLAYRDNLVWNDTIPISSTTNKIKKAAVLFLSSFNHNLFRVDVTSKFVSSKKIESEIASSTLGLKKKTEIELDEFKGFSSFKMDDIELRKVNNE</sequence>
<evidence type="ECO:0000313" key="9">
    <source>
        <dbReference type="EMBL" id="KUG25998.1"/>
    </source>
</evidence>
<dbReference type="EMBL" id="LNQE01000558">
    <property type="protein sequence ID" value="KUG25998.1"/>
    <property type="molecule type" value="Genomic_DNA"/>
</dbReference>
<keyword evidence="6 7" id="KW-0472">Membrane</keyword>
<dbReference type="PANTHER" id="PTHR10464">
    <property type="entry name" value="UREA TRANSPORTER"/>
    <property type="match status" value="1"/>
</dbReference>
<keyword evidence="4 7" id="KW-0812">Transmembrane</keyword>
<gene>
    <name evidence="9" type="ORF">ASZ90_004164</name>
</gene>
<protein>
    <recommendedName>
        <fullName evidence="8">M23ase beta-sheet core domain-containing protein</fullName>
    </recommendedName>
</protein>
<dbReference type="Gene3D" id="2.70.70.10">
    <property type="entry name" value="Glucose Permease (Domain IIA)"/>
    <property type="match status" value="1"/>
</dbReference>
<feature type="transmembrane region" description="Helical" evidence="7">
    <location>
        <begin position="192"/>
        <end position="213"/>
    </location>
</feature>
<dbReference type="GO" id="GO:0015204">
    <property type="term" value="F:urea transmembrane transporter activity"/>
    <property type="evidence" value="ECO:0007669"/>
    <property type="project" value="InterPro"/>
</dbReference>
<dbReference type="Pfam" id="PF03253">
    <property type="entry name" value="UT"/>
    <property type="match status" value="1"/>
</dbReference>
<dbReference type="AlphaFoldDB" id="A0A0W8FZ78"/>
<dbReference type="PANTHER" id="PTHR10464:SF4">
    <property type="entry name" value="UREA TRANSPORTER"/>
    <property type="match status" value="1"/>
</dbReference>
<evidence type="ECO:0000256" key="1">
    <source>
        <dbReference type="ARBA" id="ARBA00004651"/>
    </source>
</evidence>
<comment type="caution">
    <text evidence="9">The sequence shown here is derived from an EMBL/GenBank/DDBJ whole genome shotgun (WGS) entry which is preliminary data.</text>
</comment>
<feature type="transmembrane region" description="Helical" evidence="7">
    <location>
        <begin position="219"/>
        <end position="238"/>
    </location>
</feature>
<comment type="similarity">
    <text evidence="2">Belongs to the urea transporter family.</text>
</comment>
<accession>A0A0W8FZ78</accession>
<evidence type="ECO:0000256" key="5">
    <source>
        <dbReference type="ARBA" id="ARBA00022989"/>
    </source>
</evidence>
<feature type="transmembrane region" description="Helical" evidence="7">
    <location>
        <begin position="6"/>
        <end position="26"/>
    </location>
</feature>
<evidence type="ECO:0000256" key="7">
    <source>
        <dbReference type="SAM" id="Phobius"/>
    </source>
</evidence>
<feature type="transmembrane region" description="Helical" evidence="7">
    <location>
        <begin position="169"/>
        <end position="185"/>
    </location>
</feature>
<feature type="transmembrane region" description="Helical" evidence="7">
    <location>
        <begin position="139"/>
        <end position="157"/>
    </location>
</feature>
<name>A0A0W8FZ78_9ZZZZ</name>
<dbReference type="Gene3D" id="1.10.3430.10">
    <property type="entry name" value="Ammonium transporter AmtB like domains"/>
    <property type="match status" value="1"/>
</dbReference>
<keyword evidence="5 7" id="KW-1133">Transmembrane helix</keyword>
<keyword evidence="3" id="KW-1003">Cell membrane</keyword>
<comment type="subcellular location">
    <subcellularLocation>
        <location evidence="1">Cell membrane</location>
        <topology evidence="1">Multi-pass membrane protein</topology>
    </subcellularLocation>
</comment>
<dbReference type="CDD" id="cd12797">
    <property type="entry name" value="M23_peptidase"/>
    <property type="match status" value="1"/>
</dbReference>
<evidence type="ECO:0000259" key="8">
    <source>
        <dbReference type="Pfam" id="PF01551"/>
    </source>
</evidence>
<dbReference type="Pfam" id="PF01551">
    <property type="entry name" value="Peptidase_M23"/>
    <property type="match status" value="1"/>
</dbReference>
<proteinExistence type="inferred from homology"/>
<dbReference type="InterPro" id="IPR011055">
    <property type="entry name" value="Dup_hybrid_motif"/>
</dbReference>
<evidence type="ECO:0000256" key="6">
    <source>
        <dbReference type="ARBA" id="ARBA00023136"/>
    </source>
</evidence>